<dbReference type="GO" id="GO:0005840">
    <property type="term" value="C:ribosome"/>
    <property type="evidence" value="ECO:0007669"/>
    <property type="project" value="UniProtKB-KW"/>
</dbReference>
<keyword evidence="2" id="KW-1185">Reference proteome</keyword>
<organism evidence="1 2">
    <name type="scientific">Didymosphaeria variabile</name>
    <dbReference type="NCBI Taxonomy" id="1932322"/>
    <lineage>
        <taxon>Eukaryota</taxon>
        <taxon>Fungi</taxon>
        <taxon>Dikarya</taxon>
        <taxon>Ascomycota</taxon>
        <taxon>Pezizomycotina</taxon>
        <taxon>Dothideomycetes</taxon>
        <taxon>Pleosporomycetidae</taxon>
        <taxon>Pleosporales</taxon>
        <taxon>Massarineae</taxon>
        <taxon>Didymosphaeriaceae</taxon>
        <taxon>Didymosphaeria</taxon>
    </lineage>
</organism>
<keyword evidence="1" id="KW-0687">Ribonucleoprotein</keyword>
<dbReference type="OrthoDB" id="366214at2759"/>
<comment type="caution">
    <text evidence="1">The sequence shown here is derived from an EMBL/GenBank/DDBJ whole genome shotgun (WGS) entry which is preliminary data.</text>
</comment>
<reference evidence="1" key="1">
    <citation type="submission" date="2022-10" db="EMBL/GenBank/DDBJ databases">
        <title>Tapping the CABI collections for fungal endophytes: first genome assemblies for Collariella, Neodidymelliopsis, Ascochyta clinopodiicola, Didymella pomorum, Didymosphaeria variabile, Neocosmospora piperis and Neocucurbitaria cava.</title>
        <authorList>
            <person name="Hill R."/>
        </authorList>
    </citation>
    <scope>NUCLEOTIDE SEQUENCE</scope>
    <source>
        <strain evidence="1">IMI 356815</strain>
    </source>
</reference>
<name>A0A9W9CBH8_9PLEO</name>
<accession>A0A9W9CBH8</accession>
<keyword evidence="1" id="KW-0436">Ligase</keyword>
<dbReference type="GO" id="GO:0004830">
    <property type="term" value="F:tryptophan-tRNA ligase activity"/>
    <property type="evidence" value="ECO:0007669"/>
    <property type="project" value="UniProtKB-EC"/>
</dbReference>
<dbReference type="EC" id="6.1.1.2" evidence="1"/>
<evidence type="ECO:0000313" key="1">
    <source>
        <dbReference type="EMBL" id="KAJ4353960.1"/>
    </source>
</evidence>
<proteinExistence type="predicted"/>
<gene>
    <name evidence="1" type="primary">RSM10_1</name>
    <name evidence="1" type="ORF">N0V89_005692</name>
</gene>
<evidence type="ECO:0000313" key="2">
    <source>
        <dbReference type="Proteomes" id="UP001140513"/>
    </source>
</evidence>
<dbReference type="Proteomes" id="UP001140513">
    <property type="component" value="Unassembled WGS sequence"/>
</dbReference>
<dbReference type="GeneID" id="80909222"/>
<dbReference type="AlphaFoldDB" id="A0A9W9CBH8"/>
<dbReference type="EMBL" id="JAPEUX010000004">
    <property type="protein sequence ID" value="KAJ4353960.1"/>
    <property type="molecule type" value="Genomic_DNA"/>
</dbReference>
<protein>
    <submittedName>
        <fullName evidence="1">Mitochondrial 37S ribosomal protein rsm10</fullName>
        <ecNumber evidence="1">6.1.1.2</ecNumber>
    </submittedName>
</protein>
<dbReference type="RefSeq" id="XP_056071734.1">
    <property type="nucleotide sequence ID" value="XM_056214467.1"/>
</dbReference>
<keyword evidence="1" id="KW-0689">Ribosomal protein</keyword>
<sequence length="166" mass="19048">MKLPTDKDPLDPKTQEALDALRTPVNVQAVHLRPLRRTPTHGVPVCDLQLRTYSIRNLLLFADFAVRAAYYMGLLIQIQDGHPDVVKAWLAFLQKHQYYGVGMKANIWEYESLEAATRAGYDIEAGDYSRRREGAMLKKVNEIMNTRAYKEAMHGHKTPKEIELRP</sequence>